<accession>A0ACC1QNN5</accession>
<evidence type="ECO:0000313" key="1">
    <source>
        <dbReference type="EMBL" id="KAJ3485541.1"/>
    </source>
</evidence>
<gene>
    <name evidence="1" type="ORF">NLG97_g6789</name>
</gene>
<dbReference type="Proteomes" id="UP001148737">
    <property type="component" value="Unassembled WGS sequence"/>
</dbReference>
<comment type="caution">
    <text evidence="1">The sequence shown here is derived from an EMBL/GenBank/DDBJ whole genome shotgun (WGS) entry which is preliminary data.</text>
</comment>
<sequence length="580" mass="61823">MTSLEIVMMKTSLLLLPLAVSAWELGDSFDNVPTPVGTPGPAPEYAKNNINNREGVAPDKGVLDGPVLAPLNETLLAMIHNNAATESMSGNISSAIHSTVDARDGTDYWLPGVAGKGVMPLAPAGYQFYRNVKDFGAVGDGQTDDTAAINRAVAAFSKDNTEKTRCGKECGSSTTLQALVYFPPGKYLVSTPIIQYYHTQFVGNPNNKPTLKGAANFSGIAIVDNDVYIPGGNGAEWYINQSNFLRQIRNIDFDLLDMSNGNNQGDQSYTPTGIHWQVGQATSIENCNFRMPVSTGSGSTTAVGIFMENGSGGTMSDLNFFGGNIGIIAGSQQFTATNLHFLSCLTGVKQLWNWGFVYKNILMINVKVGFDLTAYSDASKQGVGSISLIDSTFANVPQPITVGPDANHRPSLVLDKISASNSGPVVSVPGGETILGPGAVEQWISGYQVLPGEMQGQKRSGVPNPVLERPYKLVSGSDGRYFYQVKPHYGSSSNVFVVTDMGVKNDGTGDQTDAINKILSERMPGEITYFPAGIYQVQGTVHVPVGAIIVGSSWSQIQASGHYFADDDNPRVMVQLQAAS</sequence>
<evidence type="ECO:0000313" key="2">
    <source>
        <dbReference type="Proteomes" id="UP001148737"/>
    </source>
</evidence>
<keyword evidence="2" id="KW-1185">Reference proteome</keyword>
<reference evidence="1" key="1">
    <citation type="submission" date="2022-07" db="EMBL/GenBank/DDBJ databases">
        <title>Genome Sequence of Lecanicillium saksenae.</title>
        <authorList>
            <person name="Buettner E."/>
        </authorList>
    </citation>
    <scope>NUCLEOTIDE SEQUENCE</scope>
    <source>
        <strain evidence="1">VT-O1</strain>
    </source>
</reference>
<protein>
    <submittedName>
        <fullName evidence="1">Uncharacterized protein</fullName>
    </submittedName>
</protein>
<dbReference type="EMBL" id="JANAKD010000952">
    <property type="protein sequence ID" value="KAJ3485541.1"/>
    <property type="molecule type" value="Genomic_DNA"/>
</dbReference>
<name>A0ACC1QNN5_9HYPO</name>
<proteinExistence type="predicted"/>
<organism evidence="1 2">
    <name type="scientific">Lecanicillium saksenae</name>
    <dbReference type="NCBI Taxonomy" id="468837"/>
    <lineage>
        <taxon>Eukaryota</taxon>
        <taxon>Fungi</taxon>
        <taxon>Dikarya</taxon>
        <taxon>Ascomycota</taxon>
        <taxon>Pezizomycotina</taxon>
        <taxon>Sordariomycetes</taxon>
        <taxon>Hypocreomycetidae</taxon>
        <taxon>Hypocreales</taxon>
        <taxon>Cordycipitaceae</taxon>
        <taxon>Lecanicillium</taxon>
    </lineage>
</organism>